<gene>
    <name evidence="3" type="ORF">CLV60_11622</name>
</gene>
<dbReference type="InterPro" id="IPR025129">
    <property type="entry name" value="DUF4055"/>
</dbReference>
<evidence type="ECO:0000259" key="2">
    <source>
        <dbReference type="Pfam" id="PF13264"/>
    </source>
</evidence>
<dbReference type="EMBL" id="PYAS01000016">
    <property type="protein sequence ID" value="PSL23467.1"/>
    <property type="molecule type" value="Genomic_DNA"/>
</dbReference>
<dbReference type="AlphaFoldDB" id="A0A2P8FP41"/>
<evidence type="ECO:0000313" key="4">
    <source>
        <dbReference type="Proteomes" id="UP000241964"/>
    </source>
</evidence>
<dbReference type="RefSeq" id="WP_106598595.1">
    <property type="nucleotide sequence ID" value="NZ_PYAS01000016.1"/>
</dbReference>
<comment type="caution">
    <text evidence="3">The sequence shown here is derived from an EMBL/GenBank/DDBJ whole genome shotgun (WGS) entry which is preliminary data.</text>
</comment>
<dbReference type="Pfam" id="PF13264">
    <property type="entry name" value="DUF4055"/>
    <property type="match status" value="1"/>
</dbReference>
<keyword evidence="4" id="KW-1185">Reference proteome</keyword>
<sequence>MNPDQKHPEYDEFSKVWKRCRDAATGQRAIHKGGEEYLPKLEGQSTDEYDKYRSRALYYNATGRTVEGMKGLVFRKKPVLVTPEMMKPWLEDITMTGISFNGLAKKNLEEVMKVGRYGLLVDYPLAPQLVEGASLTINDAAKMDIRPYIAGYTAENILNWILERVGSKTILTNVFLNEPVLNTAYKKQIRQLTLQNGYYQQFVWASGDKGSWELIQTVTPFMNGKALDWIPFWFSAAEESDGSVQNPPIEDMVYVNISHYQNSADLENGAHVSGLPTPYITGIDASDTPKLALGTGTSWQLPNVDSKVGFVHVGADGFATLEKLMDRKENMLAALGARMIAPEKKAAEAAETAGIRRGGENSVLGDIAGTVEMSLQQALAFMAEWGGAKGDVRFEINKDFLPMPMDAASLTAWVKAWQSGAVSEETFFEALQAGEVVGETLTFEDEQERKADSPPPLGTMTNDTE</sequence>
<name>A0A2P8FP41_9BACT</name>
<feature type="region of interest" description="Disordered" evidence="1">
    <location>
        <begin position="442"/>
        <end position="465"/>
    </location>
</feature>
<protein>
    <submittedName>
        <fullName evidence="3">Uncharacterized protein DUF4055</fullName>
    </submittedName>
</protein>
<reference evidence="3 4" key="1">
    <citation type="submission" date="2018-03" db="EMBL/GenBank/DDBJ databases">
        <title>Genomic Encyclopedia of Archaeal and Bacterial Type Strains, Phase II (KMG-II): from individual species to whole genera.</title>
        <authorList>
            <person name="Goeker M."/>
        </authorList>
    </citation>
    <scope>NUCLEOTIDE SEQUENCE [LARGE SCALE GENOMIC DNA]</scope>
    <source>
        <strain evidence="3 4">DSM 29057</strain>
    </source>
</reference>
<dbReference type="OrthoDB" id="975664at2"/>
<feature type="domain" description="DUF4055" evidence="2">
    <location>
        <begin position="248"/>
        <end position="385"/>
    </location>
</feature>
<proteinExistence type="predicted"/>
<evidence type="ECO:0000313" key="3">
    <source>
        <dbReference type="EMBL" id="PSL23467.1"/>
    </source>
</evidence>
<organism evidence="3 4">
    <name type="scientific">Dyadobacter jiangsuensis</name>
    <dbReference type="NCBI Taxonomy" id="1591085"/>
    <lineage>
        <taxon>Bacteria</taxon>
        <taxon>Pseudomonadati</taxon>
        <taxon>Bacteroidota</taxon>
        <taxon>Cytophagia</taxon>
        <taxon>Cytophagales</taxon>
        <taxon>Spirosomataceae</taxon>
        <taxon>Dyadobacter</taxon>
    </lineage>
</organism>
<accession>A0A2P8FP41</accession>
<dbReference type="Proteomes" id="UP000241964">
    <property type="component" value="Unassembled WGS sequence"/>
</dbReference>
<evidence type="ECO:0000256" key="1">
    <source>
        <dbReference type="SAM" id="MobiDB-lite"/>
    </source>
</evidence>